<evidence type="ECO:0000256" key="5">
    <source>
        <dbReference type="ARBA" id="ARBA00022801"/>
    </source>
</evidence>
<dbReference type="InterPro" id="IPR051464">
    <property type="entry name" value="Peptidase_M42_aminopept"/>
</dbReference>
<keyword evidence="3" id="KW-0645">Protease</keyword>
<dbReference type="SUPFAM" id="SSF101821">
    <property type="entry name" value="Aminopeptidase/glucanase lid domain"/>
    <property type="match status" value="1"/>
</dbReference>
<feature type="binding site" evidence="8">
    <location>
        <position position="178"/>
    </location>
    <ligand>
        <name>Zn(2+)</name>
        <dbReference type="ChEBI" id="CHEBI:29105"/>
        <label>2</label>
    </ligand>
</feature>
<feature type="binding site" evidence="8">
    <location>
        <position position="207"/>
    </location>
    <ligand>
        <name>Zn(2+)</name>
        <dbReference type="ChEBI" id="CHEBI:29105"/>
        <label>2</label>
    </ligand>
</feature>
<comment type="similarity">
    <text evidence="1 6">Belongs to the peptidase M42 family.</text>
</comment>
<dbReference type="PIRSF" id="PIRSF001123">
    <property type="entry name" value="PepA_GA"/>
    <property type="match status" value="1"/>
</dbReference>
<dbReference type="Pfam" id="PF05343">
    <property type="entry name" value="Peptidase_M42"/>
    <property type="match status" value="1"/>
</dbReference>
<evidence type="ECO:0000313" key="10">
    <source>
        <dbReference type="Proteomes" id="UP000481872"/>
    </source>
</evidence>
<keyword evidence="5" id="KW-0378">Hydrolase</keyword>
<keyword evidence="4 8" id="KW-0479">Metal-binding</keyword>
<evidence type="ECO:0000256" key="4">
    <source>
        <dbReference type="ARBA" id="ARBA00022723"/>
    </source>
</evidence>
<dbReference type="EMBL" id="JAAGPU010000009">
    <property type="protein sequence ID" value="NEU04534.1"/>
    <property type="molecule type" value="Genomic_DNA"/>
</dbReference>
<feature type="binding site" evidence="8">
    <location>
        <position position="178"/>
    </location>
    <ligand>
        <name>Zn(2+)</name>
        <dbReference type="ChEBI" id="CHEBI:29105"/>
        <label>1</label>
    </ligand>
</feature>
<dbReference type="InterPro" id="IPR023367">
    <property type="entry name" value="Peptidase_M42_dom2"/>
</dbReference>
<dbReference type="PANTHER" id="PTHR32481">
    <property type="entry name" value="AMINOPEPTIDASE"/>
    <property type="match status" value="1"/>
</dbReference>
<proteinExistence type="inferred from homology"/>
<keyword evidence="10" id="KW-1185">Reference proteome</keyword>
<dbReference type="GO" id="GO:0004177">
    <property type="term" value="F:aminopeptidase activity"/>
    <property type="evidence" value="ECO:0007669"/>
    <property type="project" value="UniProtKB-UniRule"/>
</dbReference>
<name>A0A6M0H2Y2_9CLOT</name>
<dbReference type="PANTHER" id="PTHR32481:SF0">
    <property type="entry name" value="AMINOPEPTIDASE YPDE-RELATED"/>
    <property type="match status" value="1"/>
</dbReference>
<comment type="cofactor">
    <cofactor evidence="8">
        <name>a divalent metal cation</name>
        <dbReference type="ChEBI" id="CHEBI:60240"/>
    </cofactor>
    <text evidence="8">Binds 2 divalent metal cations per subunit.</text>
</comment>
<comment type="caution">
    <text evidence="9">The sequence shown here is derived from an EMBL/GenBank/DDBJ whole genome shotgun (WGS) entry which is preliminary data.</text>
</comment>
<accession>A0A6M0H2Y2</accession>
<dbReference type="Gene3D" id="2.40.30.40">
    <property type="entry name" value="Peptidase M42, domain 2"/>
    <property type="match status" value="1"/>
</dbReference>
<feature type="binding site" evidence="8">
    <location>
        <position position="229"/>
    </location>
    <ligand>
        <name>Zn(2+)</name>
        <dbReference type="ChEBI" id="CHEBI:29105"/>
        <label>1</label>
    </ligand>
</feature>
<evidence type="ECO:0000256" key="6">
    <source>
        <dbReference type="PIRNR" id="PIRNR001123"/>
    </source>
</evidence>
<dbReference type="InterPro" id="IPR008007">
    <property type="entry name" value="Peptidase_M42"/>
</dbReference>
<evidence type="ECO:0000256" key="3">
    <source>
        <dbReference type="ARBA" id="ARBA00022670"/>
    </source>
</evidence>
<dbReference type="SUPFAM" id="SSF53187">
    <property type="entry name" value="Zn-dependent exopeptidases"/>
    <property type="match status" value="1"/>
</dbReference>
<dbReference type="AlphaFoldDB" id="A0A6M0H2Y2"/>
<dbReference type="CDD" id="cd05656">
    <property type="entry name" value="M42_Frv"/>
    <property type="match status" value="1"/>
</dbReference>
<sequence length="343" mass="37672">MFLAKELEKGGLLDKLTSAHGPTGYEGEVRNIIKKEIENYVDDIKVDKMGNIVAHKKGNGPKIMIAAHMDEVGFIITGYNKDGTLKFRGLGGVNQLAIPSKPVLIGEKKLKGVIGAKAIHLQNAEERKKPFNYSNCCIDIGAKSKDEAMQKVEYGEYAVFDTEYDSFGENLIKGKAFDDRIGCLVIMEILKEKYNCDLYGVFNVQEEVGSRGANISAFNVQPDLAIVLEGTICADMPNIPDNKKATEVNKGPAISIMDKKSIFSNDMVDEIIKCCDENKIPYQRRASIAGGNDAGVIHTVGNGTSKIAAISVPCRYIHSSISVASQKDYLNTVKLLNYYLKKF</sequence>
<dbReference type="RefSeq" id="WP_199869596.1">
    <property type="nucleotide sequence ID" value="NZ_JAAGPU010000009.1"/>
</dbReference>
<reference evidence="9 10" key="1">
    <citation type="submission" date="2020-02" db="EMBL/GenBank/DDBJ databases">
        <title>Genome assembly of a novel Clostridium senegalense strain.</title>
        <authorList>
            <person name="Gupta T.B."/>
            <person name="Jauregui R."/>
            <person name="Maclean P."/>
            <person name="Nawarathana A."/>
            <person name="Brightwell G."/>
        </authorList>
    </citation>
    <scope>NUCLEOTIDE SEQUENCE [LARGE SCALE GENOMIC DNA]</scope>
    <source>
        <strain evidence="9 10">AGRFS4</strain>
    </source>
</reference>
<dbReference type="Gene3D" id="3.40.630.10">
    <property type="entry name" value="Zn peptidases"/>
    <property type="match status" value="1"/>
</dbReference>
<evidence type="ECO:0000313" key="9">
    <source>
        <dbReference type="EMBL" id="NEU04534.1"/>
    </source>
</evidence>
<dbReference type="GO" id="GO:0006508">
    <property type="term" value="P:proteolysis"/>
    <property type="evidence" value="ECO:0007669"/>
    <property type="project" value="UniProtKB-KW"/>
</dbReference>
<gene>
    <name evidence="9" type="ORF">G3M99_06595</name>
</gene>
<dbReference type="GO" id="GO:0046872">
    <property type="term" value="F:metal ion binding"/>
    <property type="evidence" value="ECO:0007669"/>
    <property type="project" value="UniProtKB-UniRule"/>
</dbReference>
<evidence type="ECO:0000256" key="7">
    <source>
        <dbReference type="PIRSR" id="PIRSR001123-1"/>
    </source>
</evidence>
<feature type="binding site" evidence="8">
    <location>
        <position position="68"/>
    </location>
    <ligand>
        <name>Zn(2+)</name>
        <dbReference type="ChEBI" id="CHEBI:29105"/>
        <label>1</label>
    </ligand>
</feature>
<evidence type="ECO:0000256" key="1">
    <source>
        <dbReference type="ARBA" id="ARBA00006272"/>
    </source>
</evidence>
<feature type="binding site" evidence="8">
    <location>
        <position position="318"/>
    </location>
    <ligand>
        <name>Zn(2+)</name>
        <dbReference type="ChEBI" id="CHEBI:29105"/>
        <label>2</label>
    </ligand>
</feature>
<feature type="active site" description="Proton acceptor" evidence="7">
    <location>
        <position position="206"/>
    </location>
</feature>
<protein>
    <submittedName>
        <fullName evidence="9">M42 family metallopeptidase</fullName>
    </submittedName>
</protein>
<evidence type="ECO:0000256" key="2">
    <source>
        <dbReference type="ARBA" id="ARBA00022438"/>
    </source>
</evidence>
<dbReference type="Proteomes" id="UP000481872">
    <property type="component" value="Unassembled WGS sequence"/>
</dbReference>
<keyword evidence="2" id="KW-0031">Aminopeptidase</keyword>
<organism evidence="9 10">
    <name type="scientific">Clostridium senegalense</name>
    <dbReference type="NCBI Taxonomy" id="1465809"/>
    <lineage>
        <taxon>Bacteria</taxon>
        <taxon>Bacillati</taxon>
        <taxon>Bacillota</taxon>
        <taxon>Clostridia</taxon>
        <taxon>Eubacteriales</taxon>
        <taxon>Clostridiaceae</taxon>
        <taxon>Clostridium</taxon>
    </lineage>
</organism>
<evidence type="ECO:0000256" key="8">
    <source>
        <dbReference type="PIRSR" id="PIRSR001123-2"/>
    </source>
</evidence>